<gene>
    <name evidence="1" type="ORF">J2W98_005453</name>
</gene>
<dbReference type="Proteomes" id="UP001266807">
    <property type="component" value="Unassembled WGS sequence"/>
</dbReference>
<dbReference type="EMBL" id="JAVDUG010000013">
    <property type="protein sequence ID" value="MDR6781142.1"/>
    <property type="molecule type" value="Genomic_DNA"/>
</dbReference>
<keyword evidence="2" id="KW-1185">Reference proteome</keyword>
<reference evidence="1 2" key="1">
    <citation type="submission" date="2023-07" db="EMBL/GenBank/DDBJ databases">
        <title>Sorghum-associated microbial communities from plants grown in Nebraska, USA.</title>
        <authorList>
            <person name="Schachtman D."/>
        </authorList>
    </citation>
    <scope>NUCLEOTIDE SEQUENCE [LARGE SCALE GENOMIC DNA]</scope>
    <source>
        <strain evidence="1 2">BE143</strain>
    </source>
</reference>
<evidence type="ECO:0000313" key="2">
    <source>
        <dbReference type="Proteomes" id="UP001266807"/>
    </source>
</evidence>
<proteinExistence type="predicted"/>
<accession>A0ABU1QNG8</accession>
<evidence type="ECO:0000313" key="1">
    <source>
        <dbReference type="EMBL" id="MDR6781142.1"/>
    </source>
</evidence>
<sequence length="358" mass="40311">MTPGLRGYYEGTDGTEFRQIPRNCDPSIDGTSLANHRKRIFSTDDEPDSVTVDEFDRRIEAAVPPDVLTRIDAVMRAGEFLANRGLADTPPLERKEWRRGMILSWSHARDLATILDALGHPHPTTDHHDVDEIVLAKHLKERLESADQWYFDYVNSLDEGAWINIGFFNPNLSASMYKWGDAKQGKQNAMDAHRLSPHHLGNAENPVDWIERAANFVIHHIPREHHGIRHEPRGEFAQLEEIMATDSAIKSSEIGKAIARDVAKLCELLEREGKIVPWYLLSVPVDTLTPSLIEHAFLVASTSDQPPEDPADHDEYLSRLARAKAVIAQVPAAADWAESIGRADLANTYKELLRNGRY</sequence>
<comment type="caution">
    <text evidence="1">The sequence shown here is derived from an EMBL/GenBank/DDBJ whole genome shotgun (WGS) entry which is preliminary data.</text>
</comment>
<dbReference type="RefSeq" id="WP_310169204.1">
    <property type="nucleotide sequence ID" value="NZ_JAVDUG010000013.1"/>
</dbReference>
<protein>
    <submittedName>
        <fullName evidence="1">Uncharacterized protein</fullName>
    </submittedName>
</protein>
<name>A0ABU1QNG8_9BACL</name>
<organism evidence="1 2">
    <name type="scientific">Paenibacillus peoriae</name>
    <dbReference type="NCBI Taxonomy" id="59893"/>
    <lineage>
        <taxon>Bacteria</taxon>
        <taxon>Bacillati</taxon>
        <taxon>Bacillota</taxon>
        <taxon>Bacilli</taxon>
        <taxon>Bacillales</taxon>
        <taxon>Paenibacillaceae</taxon>
        <taxon>Paenibacillus</taxon>
    </lineage>
</organism>